<feature type="domain" description="Molybdopterin dinucleotide-binding" evidence="1">
    <location>
        <begin position="84"/>
        <end position="133"/>
    </location>
</feature>
<reference evidence="2 3" key="1">
    <citation type="submission" date="2020-08" db="EMBL/GenBank/DDBJ databases">
        <title>Genomic Encyclopedia of Type Strains, Phase IV (KMG-IV): sequencing the most valuable type-strain genomes for metagenomic binning, comparative biology and taxonomic classification.</title>
        <authorList>
            <person name="Goeker M."/>
        </authorList>
    </citation>
    <scope>NUCLEOTIDE SEQUENCE [LARGE SCALE GENOMIC DNA]</scope>
    <source>
        <strain evidence="2 3">DSM 26376</strain>
    </source>
</reference>
<proteinExistence type="predicted"/>
<dbReference type="AlphaFoldDB" id="A0A7W8HUZ0"/>
<keyword evidence="3" id="KW-1185">Reference proteome</keyword>
<dbReference type="Gene3D" id="3.40.50.740">
    <property type="match status" value="1"/>
</dbReference>
<dbReference type="Gene3D" id="2.40.40.20">
    <property type="match status" value="1"/>
</dbReference>
<dbReference type="InterPro" id="IPR006657">
    <property type="entry name" value="MoPterin_dinucl-bd_dom"/>
</dbReference>
<sequence length="199" mass="22460">MDGYNKNAHGGEFVTYERLSAMGNNGFQEPATGFAEGKIEGTQRLYTDGVFSTDNGRAQFMDAPWRGLQAPGKQQQKDNHRYLINNGRANVVWQSAYLDQENDFVMDRFPYPFIEMNPEDMAEAGLKEGDLVEFTMMPVRLRPWPIRRRQQGAGKPSCSSAFRPACRAMSPVPGQMNSSFRTTSRPGATFARFRTRPAM</sequence>
<dbReference type="GO" id="GO:0043546">
    <property type="term" value="F:molybdopterin cofactor binding"/>
    <property type="evidence" value="ECO:0007669"/>
    <property type="project" value="InterPro"/>
</dbReference>
<dbReference type="Proteomes" id="UP000550895">
    <property type="component" value="Unassembled WGS sequence"/>
</dbReference>
<evidence type="ECO:0000313" key="2">
    <source>
        <dbReference type="EMBL" id="MBB5278587.1"/>
    </source>
</evidence>
<dbReference type="Gene3D" id="3.40.228.10">
    <property type="entry name" value="Dimethylsulfoxide Reductase, domain 2"/>
    <property type="match status" value="1"/>
</dbReference>
<evidence type="ECO:0000313" key="3">
    <source>
        <dbReference type="Proteomes" id="UP000550895"/>
    </source>
</evidence>
<dbReference type="Gene3D" id="3.30.200.200">
    <property type="match status" value="1"/>
</dbReference>
<name>A0A7W8HUZ0_9HYPH</name>
<organism evidence="2 3">
    <name type="scientific">Rhizobium rosettiformans</name>
    <dbReference type="NCBI Taxonomy" id="1368430"/>
    <lineage>
        <taxon>Bacteria</taxon>
        <taxon>Pseudomonadati</taxon>
        <taxon>Pseudomonadota</taxon>
        <taxon>Alphaproteobacteria</taxon>
        <taxon>Hyphomicrobiales</taxon>
        <taxon>Rhizobiaceae</taxon>
        <taxon>Rhizobium/Agrobacterium group</taxon>
        <taxon>Rhizobium</taxon>
    </lineage>
</organism>
<comment type="caution">
    <text evidence="2">The sequence shown here is derived from an EMBL/GenBank/DDBJ whole genome shotgun (WGS) entry which is preliminary data.</text>
</comment>
<evidence type="ECO:0000259" key="1">
    <source>
        <dbReference type="Pfam" id="PF01568"/>
    </source>
</evidence>
<dbReference type="GO" id="GO:0016491">
    <property type="term" value="F:oxidoreductase activity"/>
    <property type="evidence" value="ECO:0007669"/>
    <property type="project" value="InterPro"/>
</dbReference>
<protein>
    <recommendedName>
        <fullName evidence="1">Molybdopterin dinucleotide-binding domain-containing protein</fullName>
    </recommendedName>
</protein>
<accession>A0A7W8HUZ0</accession>
<dbReference type="InterPro" id="IPR009010">
    <property type="entry name" value="Asp_de-COase-like_dom_sf"/>
</dbReference>
<dbReference type="SUPFAM" id="SSF53706">
    <property type="entry name" value="Formate dehydrogenase/DMSO reductase, domains 1-3"/>
    <property type="match status" value="1"/>
</dbReference>
<dbReference type="EMBL" id="JACHGA010000024">
    <property type="protein sequence ID" value="MBB5278587.1"/>
    <property type="molecule type" value="Genomic_DNA"/>
</dbReference>
<dbReference type="SUPFAM" id="SSF50692">
    <property type="entry name" value="ADC-like"/>
    <property type="match status" value="1"/>
</dbReference>
<gene>
    <name evidence="2" type="ORF">HNR26_004688</name>
</gene>
<dbReference type="Pfam" id="PF01568">
    <property type="entry name" value="Molydop_binding"/>
    <property type="match status" value="1"/>
</dbReference>